<dbReference type="InterPro" id="IPR036691">
    <property type="entry name" value="Endo/exonu/phosph_ase_sf"/>
</dbReference>
<dbReference type="InterPro" id="IPR005135">
    <property type="entry name" value="Endo/exonuclease/phosphatase"/>
</dbReference>
<dbReference type="PANTHER" id="PTHR31635">
    <property type="entry name" value="REVERSE TRANSCRIPTASE DOMAIN-CONTAINING PROTEIN-RELATED"/>
    <property type="match status" value="1"/>
</dbReference>
<dbReference type="EMBL" id="CP133612">
    <property type="protein sequence ID" value="WMV11631.1"/>
    <property type="molecule type" value="Genomic_DNA"/>
</dbReference>
<proteinExistence type="predicted"/>
<dbReference type="PANTHER" id="PTHR31635:SF196">
    <property type="entry name" value="REVERSE TRANSCRIPTASE DOMAIN-CONTAINING PROTEIN-RELATED"/>
    <property type="match status" value="1"/>
</dbReference>
<dbReference type="Gene3D" id="3.60.10.10">
    <property type="entry name" value="Endonuclease/exonuclease/phosphatase"/>
    <property type="match status" value="1"/>
</dbReference>
<evidence type="ECO:0000313" key="3">
    <source>
        <dbReference type="EMBL" id="WMV11631.1"/>
    </source>
</evidence>
<dbReference type="SUPFAM" id="SSF56219">
    <property type="entry name" value="DNase I-like"/>
    <property type="match status" value="1"/>
</dbReference>
<dbReference type="InterPro" id="IPR000477">
    <property type="entry name" value="RT_dom"/>
</dbReference>
<protein>
    <recommendedName>
        <fullName evidence="2">Reverse transcriptase domain-containing protein</fullName>
    </recommendedName>
</protein>
<dbReference type="Proteomes" id="UP001234989">
    <property type="component" value="Chromosome 1"/>
</dbReference>
<dbReference type="CDD" id="cd01650">
    <property type="entry name" value="RT_nLTR_like"/>
    <property type="match status" value="1"/>
</dbReference>
<dbReference type="Pfam" id="PF03372">
    <property type="entry name" value="Exo_endo_phos"/>
    <property type="match status" value="1"/>
</dbReference>
<reference evidence="3" key="1">
    <citation type="submission" date="2023-08" db="EMBL/GenBank/DDBJ databases">
        <title>A de novo genome assembly of Solanum verrucosum Schlechtendal, a Mexican diploid species geographically isolated from the other diploid A-genome species in potato relatives.</title>
        <authorList>
            <person name="Hosaka K."/>
        </authorList>
    </citation>
    <scope>NUCLEOTIDE SEQUENCE</scope>
    <source>
        <tissue evidence="3">Young leaves</tissue>
    </source>
</reference>
<sequence>MGKRSDEATDIVQGDRARVESNPRPCAIAGTSGVQQLLSLTNKAQIQSVEREILGPKESLGHNPTEVNLTPLILKGKSREAHEDSLSGLKNIKELASQFLEAFRAWEFSPDLNVTENMASQVAPEENSLMQAKERIESSINNDMSRRAENEYISMDQTLFDAEPVDMQNLAESETTETEAPSWVNSHILELSNTYGVAFEGFEKETLALLMRIDERKSMLDNKGKEITTTTPKSRGIGKNELKNLQSSLNKEKWKVDVVCLQETKLNKGIEEIAKQLWACRWMRCGYIEADGSKGGILIMWDSRTWAGTKVEEGNYSITYKFESIQNSFSWFFTGVYSPHGRSEKLECWEEMAAMKELSEGPWVTSGDFNTVRHMEERRGCTRVTNIMTDFSKWIEDLELHDPELFGGKYTWLRGSYHQSAARLDRFLYSMEWEECFKNIRQSILPRTVSDHSPVLLECGNWEHRQSYFKFENWWLKVDGFKEMVQGWWSGFVVEGCPDYRLSNKLKMLKQKLKEWSKQTFNERTRRKNSLLEELSELDKIQEERELFEDEVLIRATILVELEVLAKQEEASWRQKSRALWLKQGDNNTKFFQRVATARRRCNTIDKLLVRGEETQDPKEIKEAMIEFYSKLYTEPEPWRPSFEFRGCPTVSAEENEWLQRPFTEEEVLQTIKQCDGDKAPGPDGYTISFFKECWDILKEDLMHTIHNFHMRSFFEKSFNATFIALIPKKPEAMELKDFRPISLIGVVYKIISKLITERLKIVIGKLVDGHQMAFLKGRQIMDAALLANEMVDSRVKQKKPGILCKLDIEKAYDHVNWNFLLKILKDMGFGEKWIGWIQYCISNVRFSLIINGKPEGFFQSHRGLRQGDPMSPFLFLLTMEGLNHMFRTAKVNGWIKGFNAQIGRGDDLEITHLFYADDALVFCEAEVAQIKHLRAILTIFEGISGFHVNWSKSFLFPINQVDNIQSLAENLGCQIASLPTKYLGLPLGAKNKELEVWNEVMERCEKRLSRWKSQYLSLGVG</sequence>
<dbReference type="PROSITE" id="PS50878">
    <property type="entry name" value="RT_POL"/>
    <property type="match status" value="1"/>
</dbReference>
<feature type="domain" description="Reverse transcriptase" evidence="2">
    <location>
        <begin position="708"/>
        <end position="988"/>
    </location>
</feature>
<name>A0AAF0TAQ4_SOLVR</name>
<dbReference type="InterPro" id="IPR043502">
    <property type="entry name" value="DNA/RNA_pol_sf"/>
</dbReference>
<feature type="compositionally biased region" description="Basic and acidic residues" evidence="1">
    <location>
        <begin position="1"/>
        <end position="21"/>
    </location>
</feature>
<feature type="region of interest" description="Disordered" evidence="1">
    <location>
        <begin position="1"/>
        <end position="22"/>
    </location>
</feature>
<evidence type="ECO:0000259" key="2">
    <source>
        <dbReference type="PROSITE" id="PS50878"/>
    </source>
</evidence>
<dbReference type="AlphaFoldDB" id="A0AAF0TAQ4"/>
<evidence type="ECO:0000256" key="1">
    <source>
        <dbReference type="SAM" id="MobiDB-lite"/>
    </source>
</evidence>
<gene>
    <name evidence="3" type="ORF">MTR67_005016</name>
</gene>
<dbReference type="GO" id="GO:0003824">
    <property type="term" value="F:catalytic activity"/>
    <property type="evidence" value="ECO:0007669"/>
    <property type="project" value="InterPro"/>
</dbReference>
<keyword evidence="4" id="KW-1185">Reference proteome</keyword>
<evidence type="ECO:0000313" key="4">
    <source>
        <dbReference type="Proteomes" id="UP001234989"/>
    </source>
</evidence>
<accession>A0AAF0TAQ4</accession>
<dbReference type="SUPFAM" id="SSF56672">
    <property type="entry name" value="DNA/RNA polymerases"/>
    <property type="match status" value="1"/>
</dbReference>
<dbReference type="Pfam" id="PF00078">
    <property type="entry name" value="RVT_1"/>
    <property type="match status" value="1"/>
</dbReference>
<organism evidence="3 4">
    <name type="scientific">Solanum verrucosum</name>
    <dbReference type="NCBI Taxonomy" id="315347"/>
    <lineage>
        <taxon>Eukaryota</taxon>
        <taxon>Viridiplantae</taxon>
        <taxon>Streptophyta</taxon>
        <taxon>Embryophyta</taxon>
        <taxon>Tracheophyta</taxon>
        <taxon>Spermatophyta</taxon>
        <taxon>Magnoliopsida</taxon>
        <taxon>eudicotyledons</taxon>
        <taxon>Gunneridae</taxon>
        <taxon>Pentapetalae</taxon>
        <taxon>asterids</taxon>
        <taxon>lamiids</taxon>
        <taxon>Solanales</taxon>
        <taxon>Solanaceae</taxon>
        <taxon>Solanoideae</taxon>
        <taxon>Solaneae</taxon>
        <taxon>Solanum</taxon>
    </lineage>
</organism>